<dbReference type="PANTHER" id="PTHR12185:SF14">
    <property type="entry name" value="CHOLESTEROL UPTAKE PROTEIN 1"/>
    <property type="match status" value="1"/>
</dbReference>
<organism evidence="10">
    <name type="scientific">Scylla olivacea</name>
    <name type="common">Orange mud crab</name>
    <name type="synonym">Cancer olivacea</name>
    <dbReference type="NCBI Taxonomy" id="85551"/>
    <lineage>
        <taxon>Eukaryota</taxon>
        <taxon>Metazoa</taxon>
        <taxon>Ecdysozoa</taxon>
        <taxon>Arthropoda</taxon>
        <taxon>Crustacea</taxon>
        <taxon>Multicrustacea</taxon>
        <taxon>Malacostraca</taxon>
        <taxon>Eumalacostraca</taxon>
        <taxon>Eucarida</taxon>
        <taxon>Decapoda</taxon>
        <taxon>Pleocyemata</taxon>
        <taxon>Brachyura</taxon>
        <taxon>Eubrachyura</taxon>
        <taxon>Portunoidea</taxon>
        <taxon>Portunidae</taxon>
        <taxon>Portuninae</taxon>
        <taxon>Scylla</taxon>
    </lineage>
</organism>
<evidence type="ECO:0000256" key="8">
    <source>
        <dbReference type="SAM" id="MobiDB-lite"/>
    </source>
</evidence>
<evidence type="ECO:0000256" key="7">
    <source>
        <dbReference type="ARBA" id="ARBA00023180"/>
    </source>
</evidence>
<feature type="transmembrane region" description="Helical" evidence="9">
    <location>
        <begin position="483"/>
        <end position="509"/>
    </location>
</feature>
<feature type="transmembrane region" description="Helical" evidence="9">
    <location>
        <begin position="634"/>
        <end position="653"/>
    </location>
</feature>
<name>A0A0P4W4G7_SCYOL</name>
<dbReference type="GO" id="GO:0005764">
    <property type="term" value="C:lysosome"/>
    <property type="evidence" value="ECO:0007669"/>
    <property type="project" value="TreeGrafter"/>
</dbReference>
<sequence length="777" mass="86818">MQHPTFISVQQDHYISCWTLPIISSTRGENQKFTTLETLLCPPANESKEVVEVTVSVRGPDLKKIQIALKNISFVLQKKVNVTVIVTPVSPWYKRYYWAAYEESVLVTADSNSDICSVLILQNAKCPVYSELSGLINKGRYQTFTRRAGMVAHRTEFPDGVHVIVLSLPDDDACILNPLGSHYNNTRDTRTKTVVLEVYDHATISSTWYIFCSTAIILTIIIIVATTLISAMIKRTLSPSSVSSEDERPMLGESAMRPSYHVEVMEGMYSAGGLQHRQNGRPLSQGNSHFSNEQEADGIERGGNEDGIGHVGRRGILALDTPGGIEGDNPHNTQAVVPVHSPSFLPATTHAPVGESMDITDSFNPQIVLWWKSVAVHEAGTAEAQVSEVGFQNSLIIMGVFAALPTSELLRSYLSMVLHHGKEDQCFWNSRCLTAFGFLPDFARVFTNYGYILLGVAFVIIVKKHKNLTSNILKQFSAKNSVGVTHCYGLFVSLGYGLIMQGVMSALYHTCPNSVTIKFDMMFMYVMMVVAVVTIWGLRHGDVTHHVYPTVITVGLALLVAEARMWLSREWFWGLLSTVYVILLFSNAVLMSTYGIWSFSLSKLWHVWSAWKPIAEKLKNVMGEQDTSSKPMQVARVLVGVGSNIGLIVYGNLGDPDVYNFILIVCLVNMGLYFANYVMMKKLSFEEKGTMLAWVCLAFSILLWIIALVFFFQRRSDSERSPADSRNENSPCDFLHVFDEHDIWHITSSFALFFFFVALLTMDDDLCQKSSQEIKVT</sequence>
<reference evidence="10" key="1">
    <citation type="submission" date="2015-09" db="EMBL/GenBank/DDBJ databases">
        <title>Scylla olivacea transcriptome.</title>
        <authorList>
            <person name="Ikhwanuddin M."/>
        </authorList>
    </citation>
    <scope>NUCLEOTIDE SEQUENCE</scope>
</reference>
<evidence type="ECO:0000256" key="1">
    <source>
        <dbReference type="ARBA" id="ARBA00004141"/>
    </source>
</evidence>
<evidence type="ECO:0000256" key="2">
    <source>
        <dbReference type="ARBA" id="ARBA00006618"/>
    </source>
</evidence>
<dbReference type="Pfam" id="PF13965">
    <property type="entry name" value="SID-1_RNA_chan"/>
    <property type="match status" value="1"/>
</dbReference>
<evidence type="ECO:0000256" key="9">
    <source>
        <dbReference type="SAM" id="Phobius"/>
    </source>
</evidence>
<feature type="compositionally biased region" description="Basic and acidic residues" evidence="8">
    <location>
        <begin position="298"/>
        <end position="307"/>
    </location>
</feature>
<dbReference type="GO" id="GO:0051033">
    <property type="term" value="F:RNA transmembrane transporter activity"/>
    <property type="evidence" value="ECO:0007669"/>
    <property type="project" value="TreeGrafter"/>
</dbReference>
<feature type="compositionally biased region" description="Polar residues" evidence="8">
    <location>
        <begin position="281"/>
        <end position="293"/>
    </location>
</feature>
<keyword evidence="6 9" id="KW-0472">Membrane</keyword>
<feature type="transmembrane region" description="Helical" evidence="9">
    <location>
        <begin position="573"/>
        <end position="597"/>
    </location>
</feature>
<evidence type="ECO:0000256" key="6">
    <source>
        <dbReference type="ARBA" id="ARBA00023136"/>
    </source>
</evidence>
<feature type="transmembrane region" description="Helical" evidence="9">
    <location>
        <begin position="691"/>
        <end position="712"/>
    </location>
</feature>
<evidence type="ECO:0000256" key="4">
    <source>
        <dbReference type="ARBA" id="ARBA00022729"/>
    </source>
</evidence>
<protein>
    <submittedName>
        <fullName evidence="10">Uncharacterized protein</fullName>
    </submittedName>
</protein>
<keyword evidence="5 9" id="KW-1133">Transmembrane helix</keyword>
<keyword evidence="3 9" id="KW-0812">Transmembrane</keyword>
<feature type="transmembrane region" description="Helical" evidence="9">
    <location>
        <begin position="743"/>
        <end position="762"/>
    </location>
</feature>
<dbReference type="EMBL" id="GDRN01088738">
    <property type="protein sequence ID" value="JAI60796.1"/>
    <property type="molecule type" value="Transcribed_RNA"/>
</dbReference>
<dbReference type="GO" id="GO:0005886">
    <property type="term" value="C:plasma membrane"/>
    <property type="evidence" value="ECO:0007669"/>
    <property type="project" value="TreeGrafter"/>
</dbReference>
<comment type="similarity">
    <text evidence="2">Belongs to the SID1 family.</text>
</comment>
<dbReference type="EMBL" id="GDRN01088735">
    <property type="protein sequence ID" value="JAI60797.1"/>
    <property type="molecule type" value="Transcribed_RNA"/>
</dbReference>
<evidence type="ECO:0000313" key="10">
    <source>
        <dbReference type="EMBL" id="JAI60797.1"/>
    </source>
</evidence>
<dbReference type="GO" id="GO:0003725">
    <property type="term" value="F:double-stranded RNA binding"/>
    <property type="evidence" value="ECO:0007669"/>
    <property type="project" value="TreeGrafter"/>
</dbReference>
<evidence type="ECO:0000256" key="5">
    <source>
        <dbReference type="ARBA" id="ARBA00022989"/>
    </source>
</evidence>
<keyword evidence="4" id="KW-0732">Signal</keyword>
<feature type="transmembrane region" description="Helical" evidence="9">
    <location>
        <begin position="208"/>
        <end position="233"/>
    </location>
</feature>
<feature type="transmembrane region" description="Helical" evidence="9">
    <location>
        <begin position="521"/>
        <end position="538"/>
    </location>
</feature>
<feature type="transmembrane region" description="Helical" evidence="9">
    <location>
        <begin position="442"/>
        <end position="462"/>
    </location>
</feature>
<keyword evidence="7" id="KW-0325">Glycoprotein</keyword>
<evidence type="ECO:0000256" key="3">
    <source>
        <dbReference type="ARBA" id="ARBA00022692"/>
    </source>
</evidence>
<dbReference type="AlphaFoldDB" id="A0A0P4W4G7"/>
<dbReference type="InterPro" id="IPR025958">
    <property type="entry name" value="SID1_TM_fam"/>
</dbReference>
<dbReference type="PANTHER" id="PTHR12185">
    <property type="entry name" value="SID1 TRANSMEMBRANE FAMILY MEMEBER"/>
    <property type="match status" value="1"/>
</dbReference>
<feature type="transmembrane region" description="Helical" evidence="9">
    <location>
        <begin position="659"/>
        <end position="679"/>
    </location>
</feature>
<feature type="region of interest" description="Disordered" evidence="8">
    <location>
        <begin position="277"/>
        <end position="307"/>
    </location>
</feature>
<accession>A0A0P4W4G7</accession>
<proteinExistence type="inferred from homology"/>
<comment type="subcellular location">
    <subcellularLocation>
        <location evidence="1">Membrane</location>
        <topology evidence="1">Multi-pass membrane protein</topology>
    </subcellularLocation>
</comment>